<proteinExistence type="predicted"/>
<keyword evidence="1" id="KW-0472">Membrane</keyword>
<keyword evidence="1" id="KW-1133">Transmembrane helix</keyword>
<feature type="transmembrane region" description="Helical" evidence="1">
    <location>
        <begin position="266"/>
        <end position="284"/>
    </location>
</feature>
<keyword evidence="1" id="KW-0812">Transmembrane</keyword>
<reference evidence="3" key="1">
    <citation type="submission" date="2016-10" db="EMBL/GenBank/DDBJ databases">
        <authorList>
            <person name="Varghese N."/>
            <person name="Submissions S."/>
        </authorList>
    </citation>
    <scope>NUCLEOTIDE SEQUENCE [LARGE SCALE GENOMIC DNA]</scope>
    <source>
        <strain evidence="3">CGMCC 4.3530</strain>
    </source>
</reference>
<dbReference type="EMBL" id="FNOK01000007">
    <property type="protein sequence ID" value="SDX07312.1"/>
    <property type="molecule type" value="Genomic_DNA"/>
</dbReference>
<sequence>MTWLTWRQHRLGLAGFAVVFLGGAAIYLFSDSLGADASTVYATPYGFSRLVKFVEDASIFLLPLPLLVGMFAGAPLVSRELEQHTFRYAWTQGVSRSQWLSSKVLLVGCAVLALSTIFSLVHMSWFAPMVPEMGWFRFFNQSIPAFPMSCLFTFALGVAAGTLLKRTVPAMAATLFGGAAVFVVVAWLLRPNYQEPMTLTRAVEPVGQQSGSDDVLNDAYYLGTVYRDSSGGTGVSAVWREGEPAPLRIVTYHPADRFWSFQFIEAGIYLALTIACLALAFYWLRRKFS</sequence>
<evidence type="ECO:0000313" key="2">
    <source>
        <dbReference type="EMBL" id="SDX07312.1"/>
    </source>
</evidence>
<evidence type="ECO:0000256" key="1">
    <source>
        <dbReference type="SAM" id="Phobius"/>
    </source>
</evidence>
<feature type="transmembrane region" description="Helical" evidence="1">
    <location>
        <begin position="57"/>
        <end position="77"/>
    </location>
</feature>
<protein>
    <recommendedName>
        <fullName evidence="4">ABC-2 family transporter protein</fullName>
    </recommendedName>
</protein>
<dbReference type="STRING" id="418495.SAMN05216215_1007120"/>
<evidence type="ECO:0000313" key="3">
    <source>
        <dbReference type="Proteomes" id="UP000199529"/>
    </source>
</evidence>
<feature type="transmembrane region" description="Helical" evidence="1">
    <location>
        <begin position="171"/>
        <end position="189"/>
    </location>
</feature>
<keyword evidence="3" id="KW-1185">Reference proteome</keyword>
<evidence type="ECO:0008006" key="4">
    <source>
        <dbReference type="Google" id="ProtNLM"/>
    </source>
</evidence>
<gene>
    <name evidence="2" type="ORF">SAMN05216215_1007120</name>
</gene>
<dbReference type="Proteomes" id="UP000199529">
    <property type="component" value="Unassembled WGS sequence"/>
</dbReference>
<feature type="transmembrane region" description="Helical" evidence="1">
    <location>
        <begin position="12"/>
        <end position="30"/>
    </location>
</feature>
<accession>A0A1H2YQ21</accession>
<dbReference type="RefSeq" id="WP_093264017.1">
    <property type="nucleotide sequence ID" value="NZ_FNOK01000007.1"/>
</dbReference>
<dbReference type="AlphaFoldDB" id="A0A1H2YQ21"/>
<feature type="transmembrane region" description="Helical" evidence="1">
    <location>
        <begin position="104"/>
        <end position="125"/>
    </location>
</feature>
<dbReference type="OrthoDB" id="3579673at2"/>
<feature type="transmembrane region" description="Helical" evidence="1">
    <location>
        <begin position="145"/>
        <end position="164"/>
    </location>
</feature>
<name>A0A1H2YQ21_9PSEU</name>
<organism evidence="2 3">
    <name type="scientific">Saccharopolyspora shandongensis</name>
    <dbReference type="NCBI Taxonomy" id="418495"/>
    <lineage>
        <taxon>Bacteria</taxon>
        <taxon>Bacillati</taxon>
        <taxon>Actinomycetota</taxon>
        <taxon>Actinomycetes</taxon>
        <taxon>Pseudonocardiales</taxon>
        <taxon>Pseudonocardiaceae</taxon>
        <taxon>Saccharopolyspora</taxon>
    </lineage>
</organism>